<proteinExistence type="predicted"/>
<dbReference type="AlphaFoldDB" id="A0A382Q5K6"/>
<reference evidence="1" key="1">
    <citation type="submission" date="2018-05" db="EMBL/GenBank/DDBJ databases">
        <authorList>
            <person name="Lanie J.A."/>
            <person name="Ng W.-L."/>
            <person name="Kazmierczak K.M."/>
            <person name="Andrzejewski T.M."/>
            <person name="Davidsen T.M."/>
            <person name="Wayne K.J."/>
            <person name="Tettelin H."/>
            <person name="Glass J.I."/>
            <person name="Rusch D."/>
            <person name="Podicherti R."/>
            <person name="Tsui H.-C.T."/>
            <person name="Winkler M.E."/>
        </authorList>
    </citation>
    <scope>NUCLEOTIDE SEQUENCE</scope>
</reference>
<evidence type="ECO:0000313" key="1">
    <source>
        <dbReference type="EMBL" id="SVC80270.1"/>
    </source>
</evidence>
<protein>
    <submittedName>
        <fullName evidence="1">Uncharacterized protein</fullName>
    </submittedName>
</protein>
<name>A0A382Q5K6_9ZZZZ</name>
<organism evidence="1">
    <name type="scientific">marine metagenome</name>
    <dbReference type="NCBI Taxonomy" id="408172"/>
    <lineage>
        <taxon>unclassified sequences</taxon>
        <taxon>metagenomes</taxon>
        <taxon>ecological metagenomes</taxon>
    </lineage>
</organism>
<sequence>MAGNGPFKASAEVQNELGFPGEKVENWQQLAIDKMAETKSKYRSVQVFLD</sequence>
<feature type="non-terminal residue" evidence="1">
    <location>
        <position position="50"/>
    </location>
</feature>
<dbReference type="EMBL" id="UINC01111792">
    <property type="protein sequence ID" value="SVC80270.1"/>
    <property type="molecule type" value="Genomic_DNA"/>
</dbReference>
<gene>
    <name evidence="1" type="ORF">METZ01_LOCUS333124</name>
</gene>
<accession>A0A382Q5K6</accession>